<comment type="caution">
    <text evidence="1">The sequence shown here is derived from an EMBL/GenBank/DDBJ whole genome shotgun (WGS) entry which is preliminary data.</text>
</comment>
<dbReference type="AlphaFoldDB" id="A0A9J5XGS6"/>
<dbReference type="EMBL" id="JACXVP010000009">
    <property type="protein sequence ID" value="KAG5586460.1"/>
    <property type="molecule type" value="Genomic_DNA"/>
</dbReference>
<protein>
    <submittedName>
        <fullName evidence="1">Uncharacterized protein</fullName>
    </submittedName>
</protein>
<dbReference type="Proteomes" id="UP000824120">
    <property type="component" value="Chromosome 9"/>
</dbReference>
<keyword evidence="2" id="KW-1185">Reference proteome</keyword>
<proteinExistence type="predicted"/>
<name>A0A9J5XGS6_SOLCO</name>
<organism evidence="1 2">
    <name type="scientific">Solanum commersonii</name>
    <name type="common">Commerson's wild potato</name>
    <name type="synonym">Commerson's nightshade</name>
    <dbReference type="NCBI Taxonomy" id="4109"/>
    <lineage>
        <taxon>Eukaryota</taxon>
        <taxon>Viridiplantae</taxon>
        <taxon>Streptophyta</taxon>
        <taxon>Embryophyta</taxon>
        <taxon>Tracheophyta</taxon>
        <taxon>Spermatophyta</taxon>
        <taxon>Magnoliopsida</taxon>
        <taxon>eudicotyledons</taxon>
        <taxon>Gunneridae</taxon>
        <taxon>Pentapetalae</taxon>
        <taxon>asterids</taxon>
        <taxon>lamiids</taxon>
        <taxon>Solanales</taxon>
        <taxon>Solanaceae</taxon>
        <taxon>Solanoideae</taxon>
        <taxon>Solaneae</taxon>
        <taxon>Solanum</taxon>
    </lineage>
</organism>
<sequence>NFDAAVTWQSHATPRGSGWKSGNFQILGRVRFESFLRLTCRVFRKDRRVVKVECLTNWEYNWMQHGELFYKYCKDHEIPDK</sequence>
<reference evidence="1 2" key="1">
    <citation type="submission" date="2020-09" db="EMBL/GenBank/DDBJ databases">
        <title>De no assembly of potato wild relative species, Solanum commersonii.</title>
        <authorList>
            <person name="Cho K."/>
        </authorList>
    </citation>
    <scope>NUCLEOTIDE SEQUENCE [LARGE SCALE GENOMIC DNA]</scope>
    <source>
        <strain evidence="1">LZ3.2</strain>
        <tissue evidence="1">Leaf</tissue>
    </source>
</reference>
<evidence type="ECO:0000313" key="1">
    <source>
        <dbReference type="EMBL" id="KAG5586460.1"/>
    </source>
</evidence>
<gene>
    <name evidence="1" type="ORF">H5410_046894</name>
</gene>
<feature type="non-terminal residue" evidence="1">
    <location>
        <position position="81"/>
    </location>
</feature>
<evidence type="ECO:0000313" key="2">
    <source>
        <dbReference type="Proteomes" id="UP000824120"/>
    </source>
</evidence>
<accession>A0A9J5XGS6</accession>